<sequence>MKAYVNWTPHSWSTYDVRRPFLLPIVKALLILLSVVGDVGDAGVVELLADRRVSKLSED</sequence>
<evidence type="ECO:0000256" key="1">
    <source>
        <dbReference type="SAM" id="Phobius"/>
    </source>
</evidence>
<keyword evidence="1" id="KW-0472">Membrane</keyword>
<proteinExistence type="predicted"/>
<dbReference type="HOGENOM" id="CLU_2961915_0_0_1"/>
<organism evidence="2 3">
    <name type="scientific">Pyrenophora tritici-repentis (strain Pt-1C-BFP)</name>
    <name type="common">Wheat tan spot fungus</name>
    <name type="synonym">Drechslera tritici-repentis</name>
    <dbReference type="NCBI Taxonomy" id="426418"/>
    <lineage>
        <taxon>Eukaryota</taxon>
        <taxon>Fungi</taxon>
        <taxon>Dikarya</taxon>
        <taxon>Ascomycota</taxon>
        <taxon>Pezizomycotina</taxon>
        <taxon>Dothideomycetes</taxon>
        <taxon>Pleosporomycetidae</taxon>
        <taxon>Pleosporales</taxon>
        <taxon>Pleosporineae</taxon>
        <taxon>Pleosporaceae</taxon>
        <taxon>Pyrenophora</taxon>
    </lineage>
</organism>
<protein>
    <submittedName>
        <fullName evidence="2">Uncharacterized protein</fullName>
    </submittedName>
</protein>
<reference evidence="3" key="1">
    <citation type="journal article" date="2013" name="G3 (Bethesda)">
        <title>Comparative genomics of a plant-pathogenic fungus, Pyrenophora tritici-repentis, reveals transduplication and the impact of repeat elements on pathogenicity and population divergence.</title>
        <authorList>
            <person name="Manning V.A."/>
            <person name="Pandelova I."/>
            <person name="Dhillon B."/>
            <person name="Wilhelm L.J."/>
            <person name="Goodwin S.B."/>
            <person name="Berlin A.M."/>
            <person name="Figueroa M."/>
            <person name="Freitag M."/>
            <person name="Hane J.K."/>
            <person name="Henrissat B."/>
            <person name="Holman W.H."/>
            <person name="Kodira C.D."/>
            <person name="Martin J."/>
            <person name="Oliver R.P."/>
            <person name="Robbertse B."/>
            <person name="Schackwitz W."/>
            <person name="Schwartz D.C."/>
            <person name="Spatafora J.W."/>
            <person name="Turgeon B.G."/>
            <person name="Yandava C."/>
            <person name="Young S."/>
            <person name="Zhou S."/>
            <person name="Zeng Q."/>
            <person name="Grigoriev I.V."/>
            <person name="Ma L.-J."/>
            <person name="Ciuffetti L.M."/>
        </authorList>
    </citation>
    <scope>NUCLEOTIDE SEQUENCE [LARGE SCALE GENOMIC DNA]</scope>
    <source>
        <strain evidence="3">Pt-1C-BFP</strain>
    </source>
</reference>
<dbReference type="EMBL" id="DS231615">
    <property type="protein sequence ID" value="EDU40238.1"/>
    <property type="molecule type" value="Genomic_DNA"/>
</dbReference>
<dbReference type="Proteomes" id="UP000001471">
    <property type="component" value="Unassembled WGS sequence"/>
</dbReference>
<dbReference type="AlphaFoldDB" id="B2VT85"/>
<gene>
    <name evidence="2" type="ORF">PTRG_00800</name>
</gene>
<name>B2VT85_PYRTR</name>
<evidence type="ECO:0000313" key="2">
    <source>
        <dbReference type="EMBL" id="EDU40238.1"/>
    </source>
</evidence>
<feature type="transmembrane region" description="Helical" evidence="1">
    <location>
        <begin position="21"/>
        <end position="40"/>
    </location>
</feature>
<keyword evidence="1" id="KW-0812">Transmembrane</keyword>
<dbReference type="InParanoid" id="B2VT85"/>
<keyword evidence="1" id="KW-1133">Transmembrane helix</keyword>
<evidence type="ECO:0000313" key="3">
    <source>
        <dbReference type="Proteomes" id="UP000001471"/>
    </source>
</evidence>
<accession>B2VT85</accession>